<dbReference type="Gene3D" id="3.90.950.20">
    <property type="entry name" value="CinA-like"/>
    <property type="match status" value="1"/>
</dbReference>
<sequence length="164" mass="17993">MQYEIENVVNELSRELLKHGLMLVTAESCTAGWISKVMTDPAGSSGWFERGFVTYSNESKMEMLGVSEQTLQQYGAVSIETVQEMVTGALDRSSADVAVAVSGIAGPTGGSDDKPVGLVWFGWQGRDDLFHGESVVFDGNRNEIREQTVLYALEKVLQNIKLVR</sequence>
<feature type="domain" description="CinA C-terminal" evidence="1">
    <location>
        <begin position="7"/>
        <end position="158"/>
    </location>
</feature>
<gene>
    <name evidence="2" type="ORF">H8D24_05455</name>
</gene>
<dbReference type="InterPro" id="IPR036653">
    <property type="entry name" value="CinA-like_C"/>
</dbReference>
<protein>
    <submittedName>
        <fullName evidence="2">CinA family protein</fullName>
    </submittedName>
</protein>
<dbReference type="AlphaFoldDB" id="A0A8J6NY23"/>
<dbReference type="Proteomes" id="UP000654401">
    <property type="component" value="Unassembled WGS sequence"/>
</dbReference>
<reference evidence="2 3" key="1">
    <citation type="submission" date="2020-08" db="EMBL/GenBank/DDBJ databases">
        <title>Bridging the membrane lipid divide: bacteria of the FCB group superphylum have the potential to synthesize archaeal ether lipids.</title>
        <authorList>
            <person name="Villanueva L."/>
            <person name="Von Meijenfeldt F.A.B."/>
            <person name="Westbye A.B."/>
            <person name="Yadav S."/>
            <person name="Hopmans E.C."/>
            <person name="Dutilh B.E."/>
            <person name="Sinninghe Damste J.S."/>
        </authorList>
    </citation>
    <scope>NUCLEOTIDE SEQUENCE [LARGE SCALE GENOMIC DNA]</scope>
    <source>
        <strain evidence="2">NIOZ-UU100</strain>
    </source>
</reference>
<dbReference type="NCBIfam" id="TIGR00199">
    <property type="entry name" value="PncC_domain"/>
    <property type="match status" value="1"/>
</dbReference>
<name>A0A8J6NY23_9GAMM</name>
<evidence type="ECO:0000313" key="2">
    <source>
        <dbReference type="EMBL" id="MBC8519834.1"/>
    </source>
</evidence>
<dbReference type="EMBL" id="JACNFK010000028">
    <property type="protein sequence ID" value="MBC8519834.1"/>
    <property type="molecule type" value="Genomic_DNA"/>
</dbReference>
<comment type="caution">
    <text evidence="2">The sequence shown here is derived from an EMBL/GenBank/DDBJ whole genome shotgun (WGS) entry which is preliminary data.</text>
</comment>
<evidence type="ECO:0000259" key="1">
    <source>
        <dbReference type="Pfam" id="PF02464"/>
    </source>
</evidence>
<dbReference type="Pfam" id="PF02464">
    <property type="entry name" value="CinA"/>
    <property type="match status" value="1"/>
</dbReference>
<accession>A0A8J6NY23</accession>
<evidence type="ECO:0000313" key="3">
    <source>
        <dbReference type="Proteomes" id="UP000654401"/>
    </source>
</evidence>
<dbReference type="InterPro" id="IPR008136">
    <property type="entry name" value="CinA_C"/>
</dbReference>
<proteinExistence type="predicted"/>
<dbReference type="SUPFAM" id="SSF142433">
    <property type="entry name" value="CinA-like"/>
    <property type="match status" value="1"/>
</dbReference>
<organism evidence="2 3">
    <name type="scientific">Candidatus Thiopontia autotrophica</name>
    <dbReference type="NCBI Taxonomy" id="2841688"/>
    <lineage>
        <taxon>Bacteria</taxon>
        <taxon>Pseudomonadati</taxon>
        <taxon>Pseudomonadota</taxon>
        <taxon>Gammaproteobacteria</taxon>
        <taxon>Candidatus Thiopontia</taxon>
    </lineage>
</organism>